<evidence type="ECO:0000259" key="1">
    <source>
        <dbReference type="Pfam" id="PF07566"/>
    </source>
</evidence>
<comment type="caution">
    <text evidence="2">The sequence shown here is derived from an EMBL/GenBank/DDBJ whole genome shotgun (WGS) entry which is preliminary data.</text>
</comment>
<protein>
    <submittedName>
        <fullName evidence="2">DUF1543 domain-containing protein</fullName>
    </submittedName>
</protein>
<dbReference type="Proteomes" id="UP000619078">
    <property type="component" value="Unassembled WGS sequence"/>
</dbReference>
<dbReference type="Gene3D" id="3.10.20.10">
    <property type="match status" value="2"/>
</dbReference>
<dbReference type="EMBL" id="JACWMX010000003">
    <property type="protein sequence ID" value="MBD1393231.1"/>
    <property type="molecule type" value="Genomic_DNA"/>
</dbReference>
<reference evidence="2" key="1">
    <citation type="submission" date="2020-09" db="EMBL/GenBank/DDBJ databases">
        <title>Novel species of Mucilaginibacter isolated from a glacier on the Tibetan Plateau.</title>
        <authorList>
            <person name="Liu Q."/>
            <person name="Xin Y.-H."/>
        </authorList>
    </citation>
    <scope>NUCLEOTIDE SEQUENCE</scope>
    <source>
        <strain evidence="2">ZB1P21</strain>
    </source>
</reference>
<organism evidence="2 3">
    <name type="scientific">Mucilaginibacter glaciei</name>
    <dbReference type="NCBI Taxonomy" id="2772109"/>
    <lineage>
        <taxon>Bacteria</taxon>
        <taxon>Pseudomonadati</taxon>
        <taxon>Bacteroidota</taxon>
        <taxon>Sphingobacteriia</taxon>
        <taxon>Sphingobacteriales</taxon>
        <taxon>Sphingobacteriaceae</taxon>
        <taxon>Mucilaginibacter</taxon>
    </lineage>
</organism>
<evidence type="ECO:0000313" key="2">
    <source>
        <dbReference type="EMBL" id="MBD1393231.1"/>
    </source>
</evidence>
<dbReference type="Pfam" id="PF07566">
    <property type="entry name" value="DUF1543"/>
    <property type="match status" value="1"/>
</dbReference>
<gene>
    <name evidence="2" type="ORF">IDJ76_08980</name>
</gene>
<accession>A0A926NL49</accession>
<evidence type="ECO:0000313" key="3">
    <source>
        <dbReference type="Proteomes" id="UP000619078"/>
    </source>
</evidence>
<feature type="domain" description="DUF1543" evidence="1">
    <location>
        <begin position="24"/>
        <end position="74"/>
    </location>
</feature>
<dbReference type="AlphaFoldDB" id="A0A926NL49"/>
<dbReference type="RefSeq" id="WP_191162940.1">
    <property type="nucleotide sequence ID" value="NZ_JACWMX010000003.1"/>
</dbReference>
<keyword evidence="3" id="KW-1185">Reference proteome</keyword>
<sequence>MHEIQTDTQPKLYMLLLGSKAPKRNVEQHDYFFGIARSLKELVPDIKAFWPEAGSSIHIDGWRLVTHIDGYNVQVVLKEDVTEPSAKKLFFVNLGGYQANKLEEQHYTVLSVQDDRVGAVQNSKKTEFFKSQTIAAVKGANSHIDEKYGIDVDDIYRIDDILSPAQKDRYHIQITASQGQPEDVIHLGYFKLDKLPNG</sequence>
<proteinExistence type="predicted"/>
<dbReference type="InterPro" id="IPR011440">
    <property type="entry name" value="DUF1543"/>
</dbReference>
<name>A0A926NL49_9SPHI</name>